<comment type="caution">
    <text evidence="2">The sequence shown here is derived from an EMBL/GenBank/DDBJ whole genome shotgun (WGS) entry which is preliminary data.</text>
</comment>
<evidence type="ECO:0000313" key="2">
    <source>
        <dbReference type="EMBL" id="OOF78308.1"/>
    </source>
</evidence>
<accession>A0A1V3KLS1</accession>
<dbReference type="EMBL" id="MLAE01000027">
    <property type="protein sequence ID" value="OOF78308.1"/>
    <property type="molecule type" value="Genomic_DNA"/>
</dbReference>
<keyword evidence="2" id="KW-0808">Transferase</keyword>
<name>A0A1V3KLS1_9PAST</name>
<reference evidence="3" key="1">
    <citation type="submission" date="2016-10" db="EMBL/GenBank/DDBJ databases">
        <title>Rodentibacter gen. nov. and new species.</title>
        <authorList>
            <person name="Christensen H."/>
        </authorList>
    </citation>
    <scope>NUCLEOTIDE SEQUENCE [LARGE SCALE GENOMIC DNA]</scope>
    <source>
        <strain evidence="3">Ppn152</strain>
    </source>
</reference>
<proteinExistence type="predicted"/>
<organism evidence="2 3">
    <name type="scientific">Rodentibacter caecimuris</name>
    <dbReference type="NCBI Taxonomy" id="1796644"/>
    <lineage>
        <taxon>Bacteria</taxon>
        <taxon>Pseudomonadati</taxon>
        <taxon>Pseudomonadota</taxon>
        <taxon>Gammaproteobacteria</taxon>
        <taxon>Pasteurellales</taxon>
        <taxon>Pasteurellaceae</taxon>
        <taxon>Rodentibacter</taxon>
    </lineage>
</organism>
<dbReference type="Gene3D" id="1.20.120.1760">
    <property type="match status" value="1"/>
</dbReference>
<gene>
    <name evidence="2" type="ORF">BKG96_06275</name>
</gene>
<dbReference type="Proteomes" id="UP000189114">
    <property type="component" value="Unassembled WGS sequence"/>
</dbReference>
<evidence type="ECO:0000313" key="3">
    <source>
        <dbReference type="Proteomes" id="UP000189114"/>
    </source>
</evidence>
<feature type="transmembrane region" description="Helical" evidence="1">
    <location>
        <begin position="173"/>
        <end position="193"/>
    </location>
</feature>
<dbReference type="GO" id="GO:0016780">
    <property type="term" value="F:phosphotransferase activity, for other substituted phosphate groups"/>
    <property type="evidence" value="ECO:0007669"/>
    <property type="project" value="InterPro"/>
</dbReference>
<keyword evidence="1" id="KW-1133">Transmembrane helix</keyword>
<dbReference type="AlphaFoldDB" id="A0A1V3KLS1"/>
<keyword evidence="1" id="KW-0472">Membrane</keyword>
<dbReference type="GO" id="GO:0016020">
    <property type="term" value="C:membrane"/>
    <property type="evidence" value="ECO:0007669"/>
    <property type="project" value="InterPro"/>
</dbReference>
<protein>
    <submittedName>
        <fullName evidence="2">CDP-alcohol phosphatidyltransferase</fullName>
    </submittedName>
</protein>
<dbReference type="InterPro" id="IPR043130">
    <property type="entry name" value="CDP-OH_PTrfase_TM_dom"/>
</dbReference>
<keyword evidence="1" id="KW-0812">Transmembrane</keyword>
<dbReference type="GO" id="GO:0008654">
    <property type="term" value="P:phospholipid biosynthetic process"/>
    <property type="evidence" value="ECO:0007669"/>
    <property type="project" value="InterPro"/>
</dbReference>
<dbReference type="RefSeq" id="WP_077586783.1">
    <property type="nucleotide sequence ID" value="NZ_MLAE01000027.1"/>
</dbReference>
<dbReference type="Pfam" id="PF01066">
    <property type="entry name" value="CDP-OH_P_transf"/>
    <property type="match status" value="1"/>
</dbReference>
<feature type="transmembrane region" description="Helical" evidence="1">
    <location>
        <begin position="40"/>
        <end position="65"/>
    </location>
</feature>
<evidence type="ECO:0000256" key="1">
    <source>
        <dbReference type="SAM" id="Phobius"/>
    </source>
</evidence>
<sequence length="201" mass="22346">MSIYQLKPAFQNLLRPLVKRLEQWGITANQVTLFACGLSLFWGIILTLFSAISGLFYLLPIWLFLRMALNAIDGMLAREFNQKSDLGGYLNEITDVVADTALYLPFAFITPFSAESVMGFIFLAMMTEFCGVLGQVHGNNGRRYDGPLGKSDRAFLIGALGLAYAYFGELPLYLSSLFWLANLALILTAYNRVKRGLATTS</sequence>
<dbReference type="InterPro" id="IPR000462">
    <property type="entry name" value="CDP-OH_P_trans"/>
</dbReference>